<keyword evidence="5" id="KW-1185">Reference proteome</keyword>
<gene>
    <name evidence="4" type="ORF">HMPREF0731_2249</name>
</gene>
<dbReference type="PANTHER" id="PTHR12526:SF510">
    <property type="entry name" value="D-INOSITOL 3-PHOSPHATE GLYCOSYLTRANSFERASE"/>
    <property type="match status" value="1"/>
</dbReference>
<dbReference type="Gene3D" id="3.40.50.2000">
    <property type="entry name" value="Glycogen Phosphorylase B"/>
    <property type="match status" value="1"/>
</dbReference>
<evidence type="ECO:0000256" key="2">
    <source>
        <dbReference type="ARBA" id="ARBA00022679"/>
    </source>
</evidence>
<name>D5RMD8_9PROT</name>
<dbReference type="EMBL" id="ADVL01000361">
    <property type="protein sequence ID" value="EFH11504.1"/>
    <property type="molecule type" value="Genomic_DNA"/>
</dbReference>
<accession>D5RMD8</accession>
<dbReference type="OrthoDB" id="5490290at2"/>
<feature type="domain" description="Glycosyl transferase family 1" evidence="3">
    <location>
        <begin position="200"/>
        <end position="346"/>
    </location>
</feature>
<dbReference type="Proteomes" id="UP000005324">
    <property type="component" value="Unassembled WGS sequence"/>
</dbReference>
<evidence type="ECO:0000313" key="5">
    <source>
        <dbReference type="Proteomes" id="UP000005324"/>
    </source>
</evidence>
<reference evidence="4 5" key="1">
    <citation type="submission" date="2010-04" db="EMBL/GenBank/DDBJ databases">
        <authorList>
            <person name="Qin X."/>
            <person name="Bachman B."/>
            <person name="Battles P."/>
            <person name="Bell A."/>
            <person name="Bess C."/>
            <person name="Bickham C."/>
            <person name="Chaboub L."/>
            <person name="Chen D."/>
            <person name="Coyle M."/>
            <person name="Deiros D.R."/>
            <person name="Dinh H."/>
            <person name="Forbes L."/>
            <person name="Fowler G."/>
            <person name="Francisco L."/>
            <person name="Fu Q."/>
            <person name="Gubbala S."/>
            <person name="Hale W."/>
            <person name="Han Y."/>
            <person name="Hemphill L."/>
            <person name="Highlander S.K."/>
            <person name="Hirani K."/>
            <person name="Hogues M."/>
            <person name="Jackson L."/>
            <person name="Jakkamsetti A."/>
            <person name="Javaid M."/>
            <person name="Jiang H."/>
            <person name="Korchina V."/>
            <person name="Kovar C."/>
            <person name="Lara F."/>
            <person name="Lee S."/>
            <person name="Mata R."/>
            <person name="Mathew T."/>
            <person name="Moen C."/>
            <person name="Morales K."/>
            <person name="Munidasa M."/>
            <person name="Nazareth L."/>
            <person name="Ngo R."/>
            <person name="Nguyen L."/>
            <person name="Okwuonu G."/>
            <person name="Ongeri F."/>
            <person name="Patil S."/>
            <person name="Petrosino J."/>
            <person name="Pham C."/>
            <person name="Pham P."/>
            <person name="Pu L.-L."/>
            <person name="Puazo M."/>
            <person name="Raj R."/>
            <person name="Reid J."/>
            <person name="Rouhana J."/>
            <person name="Saada N."/>
            <person name="Shang Y."/>
            <person name="Simmons D."/>
            <person name="Thornton R."/>
            <person name="Warren J."/>
            <person name="Weissenberger G."/>
            <person name="Zhang J."/>
            <person name="Zhang L."/>
            <person name="Zhou C."/>
            <person name="Zhu D."/>
            <person name="Muzny D."/>
            <person name="Worley K."/>
            <person name="Gibbs R."/>
        </authorList>
    </citation>
    <scope>NUCLEOTIDE SEQUENCE [LARGE SCALE GENOMIC DNA]</scope>
    <source>
        <strain evidence="4 5">ATCC 49957</strain>
    </source>
</reference>
<comment type="caution">
    <text evidence="4">The sequence shown here is derived from an EMBL/GenBank/DDBJ whole genome shotgun (WGS) entry which is preliminary data.</text>
</comment>
<evidence type="ECO:0000313" key="4">
    <source>
        <dbReference type="EMBL" id="EFH11504.1"/>
    </source>
</evidence>
<dbReference type="HOGENOM" id="CLU_033328_0_0_5"/>
<feature type="non-terminal residue" evidence="4">
    <location>
        <position position="434"/>
    </location>
</feature>
<organism evidence="4 5">
    <name type="scientific">Pseudoroseomonas cervicalis ATCC 49957</name>
    <dbReference type="NCBI Taxonomy" id="525371"/>
    <lineage>
        <taxon>Bacteria</taxon>
        <taxon>Pseudomonadati</taxon>
        <taxon>Pseudomonadota</taxon>
        <taxon>Alphaproteobacteria</taxon>
        <taxon>Acetobacterales</taxon>
        <taxon>Roseomonadaceae</taxon>
        <taxon>Roseomonas</taxon>
    </lineage>
</organism>
<dbReference type="AlphaFoldDB" id="D5RMD8"/>
<dbReference type="PANTHER" id="PTHR12526">
    <property type="entry name" value="GLYCOSYLTRANSFERASE"/>
    <property type="match status" value="1"/>
</dbReference>
<dbReference type="SUPFAM" id="SSF53756">
    <property type="entry name" value="UDP-Glycosyltransferase/glycogen phosphorylase"/>
    <property type="match status" value="1"/>
</dbReference>
<dbReference type="CDD" id="cd03801">
    <property type="entry name" value="GT4_PimA-like"/>
    <property type="match status" value="1"/>
</dbReference>
<dbReference type="GO" id="GO:0016757">
    <property type="term" value="F:glycosyltransferase activity"/>
    <property type="evidence" value="ECO:0007669"/>
    <property type="project" value="UniProtKB-KW"/>
</dbReference>
<keyword evidence="2 4" id="KW-0808">Transferase</keyword>
<dbReference type="InterPro" id="IPR001296">
    <property type="entry name" value="Glyco_trans_1"/>
</dbReference>
<dbReference type="RefSeq" id="WP_007004666.1">
    <property type="nucleotide sequence ID" value="NZ_GG770779.1"/>
</dbReference>
<protein>
    <submittedName>
        <fullName evidence="4">Glycosyltransferase, group 1 family protein</fullName>
        <ecNumber evidence="4">2.4.-.-</ecNumber>
    </submittedName>
</protein>
<evidence type="ECO:0000256" key="1">
    <source>
        <dbReference type="ARBA" id="ARBA00022676"/>
    </source>
</evidence>
<dbReference type="EC" id="2.4.-.-" evidence="4"/>
<evidence type="ECO:0000259" key="3">
    <source>
        <dbReference type="Pfam" id="PF00534"/>
    </source>
</evidence>
<sequence length="434" mass="45431">MTPPPNAAIGFAADGYRTDRPKLMGRHVAGEGFLRGMIRHSGVETLSAYLLAPGDGRAFATLARQHGAAMALEAIAPQRLDRLAAIGTLMLPGPDLASAARLRRFAGDAAWSVVGVTHTIASHNAMAAIAEMAAAPVQRWDALICTSRAVQESVRRLLAMEAEVLARRLGARQLPLPELPVIPLGVECDSLAPRPELRGAWRARLGIPEGAVAVLGLGRLSWHAKAHPAALFAALGRAARREGTPPLHAVLGGWFAHPGQEEAHRALAAALAPEVTLHIADARPPGAREGLLAAADVFALLADNIQESFGLAPVEAMAAGLPVVVSDWDGFRDTVRQGEDGFRVPVRMAPPGSAADLALRHASGVVDYDHYLAATTQLVAVEIGPAADALAALAGDAGLRARMGAAGQARARAVFDWSVVIGQYQALWAELAAR</sequence>
<dbReference type="Pfam" id="PF00534">
    <property type="entry name" value="Glycos_transf_1"/>
    <property type="match status" value="1"/>
</dbReference>
<keyword evidence="1 4" id="KW-0328">Glycosyltransferase</keyword>
<proteinExistence type="predicted"/>